<dbReference type="EMBL" id="JABFTP020000021">
    <property type="protein sequence ID" value="KAL3267796.1"/>
    <property type="molecule type" value="Genomic_DNA"/>
</dbReference>
<sequence>MAIIQSRCSTHYILQCKTESMLPTQVRQATILKVSEYVLHLGYKLAFQSWWTSKNTLPIKEAARERIQIRFITESIHIKESRVGYTIYNSKTAVQIWLKI</sequence>
<protein>
    <submittedName>
        <fullName evidence="1">Uncharacterized protein</fullName>
    </submittedName>
</protein>
<proteinExistence type="predicted"/>
<name>A0ABD2MN09_9CUCU</name>
<comment type="caution">
    <text evidence="1">The sequence shown here is derived from an EMBL/GenBank/DDBJ whole genome shotgun (WGS) entry which is preliminary data.</text>
</comment>
<dbReference type="Proteomes" id="UP001516400">
    <property type="component" value="Unassembled WGS sequence"/>
</dbReference>
<accession>A0ABD2MN09</accession>
<evidence type="ECO:0000313" key="2">
    <source>
        <dbReference type="Proteomes" id="UP001516400"/>
    </source>
</evidence>
<feature type="non-terminal residue" evidence="1">
    <location>
        <position position="100"/>
    </location>
</feature>
<keyword evidence="2" id="KW-1185">Reference proteome</keyword>
<dbReference type="AlphaFoldDB" id="A0ABD2MN09"/>
<organism evidence="1 2">
    <name type="scientific">Cryptolaemus montrouzieri</name>
    <dbReference type="NCBI Taxonomy" id="559131"/>
    <lineage>
        <taxon>Eukaryota</taxon>
        <taxon>Metazoa</taxon>
        <taxon>Ecdysozoa</taxon>
        <taxon>Arthropoda</taxon>
        <taxon>Hexapoda</taxon>
        <taxon>Insecta</taxon>
        <taxon>Pterygota</taxon>
        <taxon>Neoptera</taxon>
        <taxon>Endopterygota</taxon>
        <taxon>Coleoptera</taxon>
        <taxon>Polyphaga</taxon>
        <taxon>Cucujiformia</taxon>
        <taxon>Coccinelloidea</taxon>
        <taxon>Coccinellidae</taxon>
        <taxon>Scymninae</taxon>
        <taxon>Scymnini</taxon>
        <taxon>Cryptolaemus</taxon>
    </lineage>
</organism>
<gene>
    <name evidence="1" type="ORF">HHI36_006928</name>
</gene>
<reference evidence="1 2" key="1">
    <citation type="journal article" date="2021" name="BMC Biol.">
        <title>Horizontally acquired antibacterial genes associated with adaptive radiation of ladybird beetles.</title>
        <authorList>
            <person name="Li H.S."/>
            <person name="Tang X.F."/>
            <person name="Huang Y.H."/>
            <person name="Xu Z.Y."/>
            <person name="Chen M.L."/>
            <person name="Du X.Y."/>
            <person name="Qiu B.Y."/>
            <person name="Chen P.T."/>
            <person name="Zhang W."/>
            <person name="Slipinski A."/>
            <person name="Escalona H.E."/>
            <person name="Waterhouse R.M."/>
            <person name="Zwick A."/>
            <person name="Pang H."/>
        </authorList>
    </citation>
    <scope>NUCLEOTIDE SEQUENCE [LARGE SCALE GENOMIC DNA]</scope>
    <source>
        <strain evidence="1">SYSU2018</strain>
    </source>
</reference>
<evidence type="ECO:0000313" key="1">
    <source>
        <dbReference type="EMBL" id="KAL3267796.1"/>
    </source>
</evidence>